<dbReference type="InterPro" id="IPR000212">
    <property type="entry name" value="DNA_helicase_UvrD/REP"/>
</dbReference>
<feature type="binding site" evidence="5">
    <location>
        <begin position="27"/>
        <end position="34"/>
    </location>
    <ligand>
        <name>ATP</name>
        <dbReference type="ChEBI" id="CHEBI:30616"/>
    </ligand>
</feature>
<dbReference type="Proteomes" id="UP000287101">
    <property type="component" value="Unassembled WGS sequence"/>
</dbReference>
<dbReference type="GO" id="GO:0043138">
    <property type="term" value="F:3'-5' DNA helicase activity"/>
    <property type="evidence" value="ECO:0007669"/>
    <property type="project" value="TreeGrafter"/>
</dbReference>
<dbReference type="PANTHER" id="PTHR11070:SF3">
    <property type="entry name" value="DNA 3'-5' HELICASE"/>
    <property type="match status" value="1"/>
</dbReference>
<protein>
    <submittedName>
        <fullName evidence="7">DNA helicase UvrD</fullName>
    </submittedName>
</protein>
<dbReference type="EMBL" id="NGJY01000003">
    <property type="protein sequence ID" value="RSU02417.1"/>
    <property type="molecule type" value="Genomic_DNA"/>
</dbReference>
<evidence type="ECO:0000256" key="1">
    <source>
        <dbReference type="ARBA" id="ARBA00022741"/>
    </source>
</evidence>
<gene>
    <name evidence="7" type="ORF">CBF31_08595</name>
</gene>
<accession>A0A430A688</accession>
<dbReference type="GO" id="GO:0003677">
    <property type="term" value="F:DNA binding"/>
    <property type="evidence" value="ECO:0007669"/>
    <property type="project" value="InterPro"/>
</dbReference>
<organism evidence="7 8">
    <name type="scientific">Vagococcus fessus</name>
    <dbReference type="NCBI Taxonomy" id="120370"/>
    <lineage>
        <taxon>Bacteria</taxon>
        <taxon>Bacillati</taxon>
        <taxon>Bacillota</taxon>
        <taxon>Bacilli</taxon>
        <taxon>Lactobacillales</taxon>
        <taxon>Enterococcaceae</taxon>
        <taxon>Vagococcus</taxon>
    </lineage>
</organism>
<comment type="caution">
    <text evidence="7">The sequence shown here is derived from an EMBL/GenBank/DDBJ whole genome shotgun (WGS) entry which is preliminary data.</text>
</comment>
<proteinExistence type="predicted"/>
<feature type="domain" description="UvrD-like helicase ATP-binding" evidence="6">
    <location>
        <begin position="6"/>
        <end position="259"/>
    </location>
</feature>
<dbReference type="SUPFAM" id="SSF52540">
    <property type="entry name" value="P-loop containing nucleoside triphosphate hydrolases"/>
    <property type="match status" value="1"/>
</dbReference>
<keyword evidence="2 5" id="KW-0378">Hydrolase</keyword>
<evidence type="ECO:0000259" key="6">
    <source>
        <dbReference type="PROSITE" id="PS51198"/>
    </source>
</evidence>
<evidence type="ECO:0000256" key="3">
    <source>
        <dbReference type="ARBA" id="ARBA00022806"/>
    </source>
</evidence>
<name>A0A430A688_9ENTE</name>
<dbReference type="GO" id="GO:0000725">
    <property type="term" value="P:recombinational repair"/>
    <property type="evidence" value="ECO:0007669"/>
    <property type="project" value="TreeGrafter"/>
</dbReference>
<dbReference type="Pfam" id="PF13245">
    <property type="entry name" value="AAA_19"/>
    <property type="match status" value="1"/>
</dbReference>
<keyword evidence="3 5" id="KW-0347">Helicase</keyword>
<dbReference type="InterPro" id="IPR014016">
    <property type="entry name" value="UvrD-like_ATP-bd"/>
</dbReference>
<dbReference type="GO" id="GO:0016787">
    <property type="term" value="F:hydrolase activity"/>
    <property type="evidence" value="ECO:0007669"/>
    <property type="project" value="UniProtKB-UniRule"/>
</dbReference>
<keyword evidence="1 5" id="KW-0547">Nucleotide-binding</keyword>
<sequence length="631" mass="73659">MASTAIEPEVREALECIERNLNFVLTGGAGSGKTYSLISLIEKVGEYYPMKSIVCITYTNNAVAEIRNRITNDKLQVSTIHEFVWTKISKYQNEMKKVLTDLINDESEKKFRLPKDFEEDQQLTIDYFVDNKIKYDEYYSLKNNKDSKISHDHVLIVAEKMFERYPKLCDILKDTANFIFVDEYQDTDPLIMKIFLDHIKQSNKNSIVGFFGDPMQAIYDSGVGKIDEESYENLVFINKKQNRRNPGAVINLANKIRNDSIKQEPSRDPNAPNMIDGKVIQGNINFLYTKNLDEISDYRKIGLFNEWDFSDSRKTKELWLVHRSNAKMAGFQKLFNLYNSDLIIELISKIRDKVKKGILSPGSESFENLASDITVRKRGNLLENIKSNADYNEAFSWIKNKKWDEVTNVRVNKDSLLSYKFNGLTGVYEAKSDRDEILKYLDSIYELIELYVEGNYNHFLKKIDIKILSFDKKKKINDEMNKLLEPSLTIEQVVEKAEDIFKLKNDSFEYFVNNEGEYLWLRLKALPFSEYRNSIKYQKENFPFATQHSIKGSEFDNVLVVLDNGEWSKYNFEKMFKNFSTNDSIVERTKKIFYVCCTRPKKNLVVLMPTVDDEVIERAKDLFGETNVHQI</sequence>
<dbReference type="PROSITE" id="PS51198">
    <property type="entry name" value="UVRD_HELICASE_ATP_BIND"/>
    <property type="match status" value="1"/>
</dbReference>
<evidence type="ECO:0000313" key="7">
    <source>
        <dbReference type="EMBL" id="RSU02417.1"/>
    </source>
</evidence>
<evidence type="ECO:0000256" key="5">
    <source>
        <dbReference type="PROSITE-ProRule" id="PRU00560"/>
    </source>
</evidence>
<dbReference type="RefSeq" id="WP_126832055.1">
    <property type="nucleotide sequence ID" value="NZ_CBCRYB010000009.1"/>
</dbReference>
<dbReference type="GO" id="GO:0005524">
    <property type="term" value="F:ATP binding"/>
    <property type="evidence" value="ECO:0007669"/>
    <property type="project" value="UniProtKB-UniRule"/>
</dbReference>
<dbReference type="OrthoDB" id="9810135at2"/>
<dbReference type="GO" id="GO:0005829">
    <property type="term" value="C:cytosol"/>
    <property type="evidence" value="ECO:0007669"/>
    <property type="project" value="TreeGrafter"/>
</dbReference>
<reference evidence="7 8" key="1">
    <citation type="submission" date="2017-05" db="EMBL/GenBank/DDBJ databases">
        <title>Vagococcus spp. assemblies.</title>
        <authorList>
            <person name="Gulvik C.A."/>
        </authorList>
    </citation>
    <scope>NUCLEOTIDE SEQUENCE [LARGE SCALE GENOMIC DNA]</scope>
    <source>
        <strain evidence="7 8">CCUG 41755</strain>
    </source>
</reference>
<dbReference type="InterPro" id="IPR027417">
    <property type="entry name" value="P-loop_NTPase"/>
</dbReference>
<dbReference type="PANTHER" id="PTHR11070">
    <property type="entry name" value="UVRD / RECB / PCRA DNA HELICASE FAMILY MEMBER"/>
    <property type="match status" value="1"/>
</dbReference>
<dbReference type="Gene3D" id="3.40.50.300">
    <property type="entry name" value="P-loop containing nucleotide triphosphate hydrolases"/>
    <property type="match status" value="2"/>
</dbReference>
<dbReference type="AlphaFoldDB" id="A0A430A688"/>
<keyword evidence="4 5" id="KW-0067">ATP-binding</keyword>
<evidence type="ECO:0000256" key="4">
    <source>
        <dbReference type="ARBA" id="ARBA00022840"/>
    </source>
</evidence>
<evidence type="ECO:0000256" key="2">
    <source>
        <dbReference type="ARBA" id="ARBA00022801"/>
    </source>
</evidence>
<keyword evidence="8" id="KW-1185">Reference proteome</keyword>
<evidence type="ECO:0000313" key="8">
    <source>
        <dbReference type="Proteomes" id="UP000287101"/>
    </source>
</evidence>